<feature type="signal peptide" evidence="1">
    <location>
        <begin position="1"/>
        <end position="21"/>
    </location>
</feature>
<dbReference type="InterPro" id="IPR036696">
    <property type="entry name" value="YdfO-like_sf"/>
</dbReference>
<keyword evidence="3" id="KW-1185">Reference proteome</keyword>
<proteinExistence type="predicted"/>
<dbReference type="AlphaFoldDB" id="A0A4Z0LC41"/>
<reference evidence="2 3" key="1">
    <citation type="submission" date="2019-04" db="EMBL/GenBank/DDBJ databases">
        <title>Flavobacterium sp. strain DS2-A Genome sequencing and assembly.</title>
        <authorList>
            <person name="Kim I."/>
        </authorList>
    </citation>
    <scope>NUCLEOTIDE SEQUENCE [LARGE SCALE GENOMIC DNA]</scope>
    <source>
        <strain evidence="2 3">DS2-A</strain>
    </source>
</reference>
<dbReference type="SUPFAM" id="SSF160419">
    <property type="entry name" value="YdfO-like"/>
    <property type="match status" value="1"/>
</dbReference>
<accession>A0A4Z0LC41</accession>
<dbReference type="InterPro" id="IPR009833">
    <property type="entry name" value="DUF1398"/>
</dbReference>
<dbReference type="Gene3D" id="3.30.1810.10">
    <property type="entry name" value="YdfO-like"/>
    <property type="match status" value="1"/>
</dbReference>
<organism evidence="2 3">
    <name type="scientific">Flavobacterium humi</name>
    <dbReference type="NCBI Taxonomy" id="2562683"/>
    <lineage>
        <taxon>Bacteria</taxon>
        <taxon>Pseudomonadati</taxon>
        <taxon>Bacteroidota</taxon>
        <taxon>Flavobacteriia</taxon>
        <taxon>Flavobacteriales</taxon>
        <taxon>Flavobacteriaceae</taxon>
        <taxon>Flavobacterium</taxon>
    </lineage>
</organism>
<gene>
    <name evidence="2" type="ORF">E4635_00555</name>
</gene>
<keyword evidence="1" id="KW-0732">Signal</keyword>
<name>A0A4Z0LC41_9FLAO</name>
<dbReference type="Pfam" id="PF07166">
    <property type="entry name" value="DUF1398"/>
    <property type="match status" value="1"/>
</dbReference>
<evidence type="ECO:0000256" key="1">
    <source>
        <dbReference type="SAM" id="SignalP"/>
    </source>
</evidence>
<sequence>MKKIILKPIMILTVLSFVVTCNTTHYVTNKNQEKMFTTEQIKEKLSKVETGADFPALATGLKNIGVTYYETKMEDGSSIFHGKNGYELPTVPNYEPILIADTVNLEQLKIDIANHQQGKSDYFQISRQSADNGVEKWAVCLVSMTCTYIDKAGKNVWVEHIPQ</sequence>
<evidence type="ECO:0000313" key="3">
    <source>
        <dbReference type="Proteomes" id="UP000297407"/>
    </source>
</evidence>
<dbReference type="OrthoDB" id="1550456at2"/>
<dbReference type="EMBL" id="SRLH01000001">
    <property type="protein sequence ID" value="TGD59459.1"/>
    <property type="molecule type" value="Genomic_DNA"/>
</dbReference>
<dbReference type="Proteomes" id="UP000297407">
    <property type="component" value="Unassembled WGS sequence"/>
</dbReference>
<comment type="caution">
    <text evidence="2">The sequence shown here is derived from an EMBL/GenBank/DDBJ whole genome shotgun (WGS) entry which is preliminary data.</text>
</comment>
<evidence type="ECO:0000313" key="2">
    <source>
        <dbReference type="EMBL" id="TGD59459.1"/>
    </source>
</evidence>
<protein>
    <submittedName>
        <fullName evidence="2">DUF1398 domain-containing protein</fullName>
    </submittedName>
</protein>
<feature type="chain" id="PRO_5021286243" evidence="1">
    <location>
        <begin position="22"/>
        <end position="163"/>
    </location>
</feature>